<dbReference type="NCBIfam" id="TIGR00234">
    <property type="entry name" value="tyrS"/>
    <property type="match status" value="1"/>
</dbReference>
<comment type="catalytic activity">
    <reaction evidence="7 8">
        <text>tRNA(Tyr) + L-tyrosine + ATP = L-tyrosyl-tRNA(Tyr) + AMP + diphosphate + H(+)</text>
        <dbReference type="Rhea" id="RHEA:10220"/>
        <dbReference type="Rhea" id="RHEA-COMP:9706"/>
        <dbReference type="Rhea" id="RHEA-COMP:9707"/>
        <dbReference type="ChEBI" id="CHEBI:15378"/>
        <dbReference type="ChEBI" id="CHEBI:30616"/>
        <dbReference type="ChEBI" id="CHEBI:33019"/>
        <dbReference type="ChEBI" id="CHEBI:58315"/>
        <dbReference type="ChEBI" id="CHEBI:78442"/>
        <dbReference type="ChEBI" id="CHEBI:78536"/>
        <dbReference type="ChEBI" id="CHEBI:456215"/>
        <dbReference type="EC" id="6.1.1.1"/>
    </reaction>
</comment>
<evidence type="ECO:0000256" key="5">
    <source>
        <dbReference type="ARBA" id="ARBA00022917"/>
    </source>
</evidence>
<dbReference type="OrthoDB" id="8389at2157"/>
<dbReference type="InterPro" id="IPR002305">
    <property type="entry name" value="aa-tRNA-synth_Ic"/>
</dbReference>
<evidence type="ECO:0000313" key="10">
    <source>
        <dbReference type="Proteomes" id="UP000054387"/>
    </source>
</evidence>
<dbReference type="SUPFAM" id="SSF52374">
    <property type="entry name" value="Nucleotidylyl transferase"/>
    <property type="match status" value="1"/>
</dbReference>
<dbReference type="AlphaFoldDB" id="A0A0W1R4Y7"/>
<dbReference type="EMBL" id="LOPU01000034">
    <property type="protein sequence ID" value="KTG08184.1"/>
    <property type="molecule type" value="Genomic_DNA"/>
</dbReference>
<organism evidence="9 10">
    <name type="scientific">Haloprofundus marisrubri</name>
    <dbReference type="NCBI Taxonomy" id="1514971"/>
    <lineage>
        <taxon>Archaea</taxon>
        <taxon>Methanobacteriati</taxon>
        <taxon>Methanobacteriota</taxon>
        <taxon>Stenosarchaea group</taxon>
        <taxon>Halobacteria</taxon>
        <taxon>Halobacteriales</taxon>
        <taxon>Haloferacaceae</taxon>
        <taxon>Haloprofundus</taxon>
    </lineage>
</organism>
<dbReference type="STRING" id="1514971.AUR64_01015"/>
<dbReference type="Gene3D" id="1.10.240.10">
    <property type="entry name" value="Tyrosyl-Transfer RNA Synthetase"/>
    <property type="match status" value="1"/>
</dbReference>
<accession>A0A0W1R4Y7</accession>
<evidence type="ECO:0000256" key="6">
    <source>
        <dbReference type="ARBA" id="ARBA00023146"/>
    </source>
</evidence>
<evidence type="ECO:0000313" key="9">
    <source>
        <dbReference type="EMBL" id="KTG08184.1"/>
    </source>
</evidence>
<feature type="binding site" evidence="8">
    <location>
        <position position="154"/>
    </location>
    <ligand>
        <name>L-tyrosine</name>
        <dbReference type="ChEBI" id="CHEBI:58315"/>
    </ligand>
</feature>
<dbReference type="GO" id="GO:0005737">
    <property type="term" value="C:cytoplasm"/>
    <property type="evidence" value="ECO:0007669"/>
    <property type="project" value="UniProtKB-SubCell"/>
</dbReference>
<keyword evidence="4 8" id="KW-0067">ATP-binding</keyword>
<feature type="short sequence motif" description="'KMSKS' region" evidence="8">
    <location>
        <begin position="212"/>
        <end position="216"/>
    </location>
</feature>
<dbReference type="InterPro" id="IPR023684">
    <property type="entry name" value="Tyr-tRNA-ligase_3"/>
</dbReference>
<evidence type="ECO:0000256" key="4">
    <source>
        <dbReference type="ARBA" id="ARBA00022840"/>
    </source>
</evidence>
<feature type="binding site" evidence="8">
    <location>
        <position position="158"/>
    </location>
    <ligand>
        <name>L-tyrosine</name>
        <dbReference type="ChEBI" id="CHEBI:58315"/>
    </ligand>
</feature>
<dbReference type="Gene3D" id="3.40.50.620">
    <property type="entry name" value="HUPs"/>
    <property type="match status" value="1"/>
</dbReference>
<dbReference type="GO" id="GO:0004831">
    <property type="term" value="F:tyrosine-tRNA ligase activity"/>
    <property type="evidence" value="ECO:0007669"/>
    <property type="project" value="UniProtKB-UniRule"/>
</dbReference>
<feature type="binding site" evidence="8">
    <location>
        <position position="161"/>
    </location>
    <ligand>
        <name>L-tyrosine</name>
        <dbReference type="ChEBI" id="CHEBI:58315"/>
    </ligand>
</feature>
<comment type="subcellular location">
    <subcellularLocation>
        <location evidence="8">Cytoplasm</location>
    </subcellularLocation>
</comment>
<feature type="binding site" evidence="8">
    <location>
        <position position="33"/>
    </location>
    <ligand>
        <name>L-tyrosine</name>
        <dbReference type="ChEBI" id="CHEBI:58315"/>
    </ligand>
</feature>
<dbReference type="InterPro" id="IPR001412">
    <property type="entry name" value="aa-tRNA-synth_I_CS"/>
</dbReference>
<keyword evidence="1 8" id="KW-0963">Cytoplasm</keyword>
<protein>
    <recommendedName>
        <fullName evidence="8">Tyrosine--tRNA ligase</fullName>
        <ecNumber evidence="8">6.1.1.1</ecNumber>
    </recommendedName>
    <alternativeName>
        <fullName evidence="8">Tyrosyl-tRNA synthetase</fullName>
        <shortName evidence="8">TyrRS</shortName>
    </alternativeName>
</protein>
<dbReference type="PRINTS" id="PR01040">
    <property type="entry name" value="TRNASYNTHTYR"/>
</dbReference>
<name>A0A0W1R4Y7_9EURY</name>
<gene>
    <name evidence="8" type="primary">tyrS</name>
    <name evidence="9" type="ORF">AUR64_01015</name>
</gene>
<dbReference type="InterPro" id="IPR014729">
    <property type="entry name" value="Rossmann-like_a/b/a_fold"/>
</dbReference>
<keyword evidence="2 8" id="KW-0436">Ligase</keyword>
<dbReference type="RefSeq" id="WP_058583265.1">
    <property type="nucleotide sequence ID" value="NZ_LOPU01000034.1"/>
</dbReference>
<sequence length="331" mass="36809">MDAYDRITRNASEVVTEDEVRTLAESPDGKRAYVGYEPSGVLHIGHMLTATKLIDLQEAGFEVTVLLADVHAYLNDKGTFEEIRQTAERMKEQFIAYGLDEEQTEFVLGSEFQFDREYTLDLHALELNTSMSRAERAMSEIKSGETVKVSQAVYPLMQALDIVYLDVDLAIGGMEQRKVHMLARDTLPSIGEDSPTCLHTPLIADLGSGVGKMSSSKGVTISMEDSTEDIEQKVNSAYCPPTADPEPDDEGNDRENPVLQIFEYHVFPRFETVVVERPEKYGGNLEYDDYESLAADLESGELHPADAKGALANYLDELVAPGREKIRQATQ</sequence>
<dbReference type="InterPro" id="IPR023617">
    <property type="entry name" value="Tyr-tRNA-ligase_arc/euk-type"/>
</dbReference>
<dbReference type="PIRSF" id="PIRSF006588">
    <property type="entry name" value="TyrRS_arch_euk"/>
    <property type="match status" value="1"/>
</dbReference>
<dbReference type="CDD" id="cd00805">
    <property type="entry name" value="TyrRS_core"/>
    <property type="match status" value="1"/>
</dbReference>
<keyword evidence="3 8" id="KW-0547">Nucleotide-binding</keyword>
<dbReference type="GO" id="GO:0005524">
    <property type="term" value="F:ATP binding"/>
    <property type="evidence" value="ECO:0007669"/>
    <property type="project" value="UniProtKB-UniRule"/>
</dbReference>
<dbReference type="GO" id="GO:0006437">
    <property type="term" value="P:tyrosyl-tRNA aminoacylation"/>
    <property type="evidence" value="ECO:0007669"/>
    <property type="project" value="UniProtKB-UniRule"/>
</dbReference>
<evidence type="ECO:0000256" key="8">
    <source>
        <dbReference type="HAMAP-Rule" id="MF_02008"/>
    </source>
</evidence>
<dbReference type="PANTHER" id="PTHR46264:SF4">
    <property type="entry name" value="TYROSINE--TRNA LIGASE, CYTOPLASMIC"/>
    <property type="match status" value="1"/>
</dbReference>
<dbReference type="Proteomes" id="UP000054387">
    <property type="component" value="Unassembled WGS sequence"/>
</dbReference>
<dbReference type="NCBIfam" id="NF006330">
    <property type="entry name" value="PRK08560.1"/>
    <property type="match status" value="1"/>
</dbReference>
<feature type="binding site" evidence="8">
    <location>
        <position position="176"/>
    </location>
    <ligand>
        <name>L-tyrosine</name>
        <dbReference type="ChEBI" id="CHEBI:58315"/>
    </ligand>
</feature>
<evidence type="ECO:0000256" key="1">
    <source>
        <dbReference type="ARBA" id="ARBA00022490"/>
    </source>
</evidence>
<dbReference type="HAMAP" id="MF_02008">
    <property type="entry name" value="Tyr_tRNA_synth_type3"/>
    <property type="match status" value="1"/>
</dbReference>
<feature type="binding site" evidence="8">
    <location>
        <position position="215"/>
    </location>
    <ligand>
        <name>ATP</name>
        <dbReference type="ChEBI" id="CHEBI:30616"/>
    </ligand>
</feature>
<evidence type="ECO:0000256" key="7">
    <source>
        <dbReference type="ARBA" id="ARBA00048248"/>
    </source>
</evidence>
<dbReference type="InterPro" id="IPR050489">
    <property type="entry name" value="Tyr-tRNA_synthase"/>
</dbReference>
<dbReference type="PROSITE" id="PS00178">
    <property type="entry name" value="AA_TRNA_LIGASE_I"/>
    <property type="match status" value="1"/>
</dbReference>
<feature type="short sequence motif" description="'HIGH' region" evidence="8">
    <location>
        <begin position="38"/>
        <end position="46"/>
    </location>
</feature>
<keyword evidence="6 8" id="KW-0030">Aminoacyl-tRNA synthetase</keyword>
<evidence type="ECO:0000256" key="2">
    <source>
        <dbReference type="ARBA" id="ARBA00022598"/>
    </source>
</evidence>
<comment type="function">
    <text evidence="8">Catalyzes the attachment of tyrosine to tRNA(Tyr) in a two-step reaction: tyrosine is first activated by ATP to form Tyr-AMP and then transferred to the acceptor end of tRNA(Tyr).</text>
</comment>
<proteinExistence type="inferred from homology"/>
<keyword evidence="10" id="KW-1185">Reference proteome</keyword>
<dbReference type="EC" id="6.1.1.1" evidence="8"/>
<comment type="caution">
    <text evidence="9">The sequence shown here is derived from an EMBL/GenBank/DDBJ whole genome shotgun (WGS) entry which is preliminary data.</text>
</comment>
<dbReference type="Pfam" id="PF00579">
    <property type="entry name" value="tRNA-synt_1b"/>
    <property type="match status" value="1"/>
</dbReference>
<comment type="similarity">
    <text evidence="8">Belongs to the class-I aminoacyl-tRNA synthetase family. TyrS type 3 subfamily.</text>
</comment>
<evidence type="ECO:0000256" key="3">
    <source>
        <dbReference type="ARBA" id="ARBA00022741"/>
    </source>
</evidence>
<dbReference type="PANTHER" id="PTHR46264">
    <property type="entry name" value="TYROSINE-TRNA LIGASE"/>
    <property type="match status" value="1"/>
</dbReference>
<dbReference type="InterPro" id="IPR002307">
    <property type="entry name" value="Tyr-tRNA-ligase"/>
</dbReference>
<keyword evidence="5 8" id="KW-0648">Protein biosynthesis</keyword>
<comment type="subunit">
    <text evidence="8">Homodimer.</text>
</comment>
<reference evidence="9 10" key="1">
    <citation type="submission" date="2015-12" db="EMBL/GenBank/DDBJ databases">
        <title>Haloprofundus marisrubri gen. nov., sp. nov., an extremely halophilic archaeon isolated from the Discovery deep brine-seawater interface in the Red Sea.</title>
        <authorList>
            <person name="Zhang G."/>
            <person name="Stingl U."/>
            <person name="Rashid M."/>
        </authorList>
    </citation>
    <scope>NUCLEOTIDE SEQUENCE [LARGE SCALE GENOMIC DNA]</scope>
    <source>
        <strain evidence="9 10">SB9</strain>
    </source>
</reference>